<dbReference type="EMBL" id="MNAD01001133">
    <property type="protein sequence ID" value="OJT07704.1"/>
    <property type="molecule type" value="Genomic_DNA"/>
</dbReference>
<evidence type="ECO:0008006" key="3">
    <source>
        <dbReference type="Google" id="ProtNLM"/>
    </source>
</evidence>
<reference evidence="1 2" key="1">
    <citation type="submission" date="2016-10" db="EMBL/GenBank/DDBJ databases">
        <title>Genome sequence of the basidiomycete white-rot fungus Trametes pubescens.</title>
        <authorList>
            <person name="Makela M.R."/>
            <person name="Granchi Z."/>
            <person name="Peng M."/>
            <person name="De Vries R.P."/>
            <person name="Grigoriev I."/>
            <person name="Riley R."/>
            <person name="Hilden K."/>
        </authorList>
    </citation>
    <scope>NUCLEOTIDE SEQUENCE [LARGE SCALE GENOMIC DNA]</scope>
    <source>
        <strain evidence="1 2">FBCC735</strain>
    </source>
</reference>
<name>A0A1M2VJD0_TRAPU</name>
<comment type="caution">
    <text evidence="1">The sequence shown here is derived from an EMBL/GenBank/DDBJ whole genome shotgun (WGS) entry which is preliminary data.</text>
</comment>
<organism evidence="1 2">
    <name type="scientific">Trametes pubescens</name>
    <name type="common">White-rot fungus</name>
    <dbReference type="NCBI Taxonomy" id="154538"/>
    <lineage>
        <taxon>Eukaryota</taxon>
        <taxon>Fungi</taxon>
        <taxon>Dikarya</taxon>
        <taxon>Basidiomycota</taxon>
        <taxon>Agaricomycotina</taxon>
        <taxon>Agaricomycetes</taxon>
        <taxon>Polyporales</taxon>
        <taxon>Polyporaceae</taxon>
        <taxon>Trametes</taxon>
    </lineage>
</organism>
<sequence length="336" mass="37378">MPPEVIATVADFCDLQSVLNLRLTSSELGEHAENVLDADRRAMLRHFVTDAEILWEHFENYGAVVGGLAALSFVLRDASMLPDSLDVFVTMDQAEFLEQMLDEDPDLDLRLTGTVDRGPSQDFITPRHTSRVATFLCPNGRLLKLCTLSTQSVLDPIVVAPTTALMNWVSPHAFGCAYPTLTLKRRALSGSISAYAPGVAALYLVLKTHGFERMRSPWCWPEYAALVPPSKRTWFKPCLSALFLCPQQGRFFGDEGSLINVFDLQSTNHDELRTLHQPPYGVSVGWRLWFGGQRGCDGHCKVRDPLLPEGVVTVAAVMVTRRIQFRATFVDPRADV</sequence>
<evidence type="ECO:0000313" key="2">
    <source>
        <dbReference type="Proteomes" id="UP000184267"/>
    </source>
</evidence>
<dbReference type="OMA" id="VAWRISI"/>
<accession>A0A1M2VJD0</accession>
<gene>
    <name evidence="1" type="ORF">TRAPUB_1403</name>
</gene>
<evidence type="ECO:0000313" key="1">
    <source>
        <dbReference type="EMBL" id="OJT07704.1"/>
    </source>
</evidence>
<protein>
    <recommendedName>
        <fullName evidence="3">F-box domain-containing protein</fullName>
    </recommendedName>
</protein>
<proteinExistence type="predicted"/>
<dbReference type="Proteomes" id="UP000184267">
    <property type="component" value="Unassembled WGS sequence"/>
</dbReference>
<keyword evidence="2" id="KW-1185">Reference proteome</keyword>
<dbReference type="AlphaFoldDB" id="A0A1M2VJD0"/>
<dbReference type="OrthoDB" id="2758611at2759"/>